<dbReference type="Proteomes" id="UP001140091">
    <property type="component" value="Unassembled WGS sequence"/>
</dbReference>
<accession>A0A9W8MB59</accession>
<dbReference type="CDD" id="cd22778">
    <property type="entry name" value="DPBB_CEPL-like"/>
    <property type="match status" value="1"/>
</dbReference>
<feature type="non-terminal residue" evidence="5">
    <location>
        <position position="146"/>
    </location>
</feature>
<comment type="similarity">
    <text evidence="2">Belongs to the cerato-platanin family.</text>
</comment>
<evidence type="ECO:0000313" key="6">
    <source>
        <dbReference type="Proteomes" id="UP001140091"/>
    </source>
</evidence>
<protein>
    <submittedName>
        <fullName evidence="5">Uncharacterized protein</fullName>
    </submittedName>
</protein>
<feature type="chain" id="PRO_5040929905" evidence="4">
    <location>
        <begin position="23"/>
        <end position="146"/>
    </location>
</feature>
<gene>
    <name evidence="5" type="ORF">H1R20_g13106</name>
</gene>
<evidence type="ECO:0000256" key="4">
    <source>
        <dbReference type="SAM" id="SignalP"/>
    </source>
</evidence>
<dbReference type="Pfam" id="PF07249">
    <property type="entry name" value="Cerato-platanin"/>
    <property type="match status" value="1"/>
</dbReference>
<reference evidence="5" key="1">
    <citation type="submission" date="2022-06" db="EMBL/GenBank/DDBJ databases">
        <title>Genome Sequence of Candolleomyces eurysporus.</title>
        <authorList>
            <person name="Buettner E."/>
        </authorList>
    </citation>
    <scope>NUCLEOTIDE SEQUENCE</scope>
    <source>
        <strain evidence="5">VTCC 930004</strain>
    </source>
</reference>
<evidence type="ECO:0000256" key="1">
    <source>
        <dbReference type="ARBA" id="ARBA00004613"/>
    </source>
</evidence>
<comment type="caution">
    <text evidence="5">The sequence shown here is derived from an EMBL/GenBank/DDBJ whole genome shotgun (WGS) entry which is preliminary data.</text>
</comment>
<keyword evidence="3" id="KW-0964">Secreted</keyword>
<feature type="signal peptide" evidence="4">
    <location>
        <begin position="1"/>
        <end position="22"/>
    </location>
</feature>
<dbReference type="EMBL" id="JANBPK010001258">
    <property type="protein sequence ID" value="KAJ2923991.1"/>
    <property type="molecule type" value="Genomic_DNA"/>
</dbReference>
<keyword evidence="6" id="KW-1185">Reference proteome</keyword>
<proteinExistence type="inferred from homology"/>
<dbReference type="OrthoDB" id="4898945at2759"/>
<dbReference type="InterPro" id="IPR036908">
    <property type="entry name" value="RlpA-like_sf"/>
</dbReference>
<evidence type="ECO:0000256" key="3">
    <source>
        <dbReference type="ARBA" id="ARBA00022525"/>
    </source>
</evidence>
<evidence type="ECO:0000313" key="5">
    <source>
        <dbReference type="EMBL" id="KAJ2923991.1"/>
    </source>
</evidence>
<organism evidence="5 6">
    <name type="scientific">Candolleomyces eurysporus</name>
    <dbReference type="NCBI Taxonomy" id="2828524"/>
    <lineage>
        <taxon>Eukaryota</taxon>
        <taxon>Fungi</taxon>
        <taxon>Dikarya</taxon>
        <taxon>Basidiomycota</taxon>
        <taxon>Agaricomycotina</taxon>
        <taxon>Agaricomycetes</taxon>
        <taxon>Agaricomycetidae</taxon>
        <taxon>Agaricales</taxon>
        <taxon>Agaricineae</taxon>
        <taxon>Psathyrellaceae</taxon>
        <taxon>Candolleomyces</taxon>
    </lineage>
</organism>
<dbReference type="InterPro" id="IPR010829">
    <property type="entry name" value="Cerato-platanin"/>
</dbReference>
<dbReference type="AlphaFoldDB" id="A0A9W8MB59"/>
<dbReference type="GO" id="GO:0005576">
    <property type="term" value="C:extracellular region"/>
    <property type="evidence" value="ECO:0007669"/>
    <property type="project" value="UniProtKB-SubCell"/>
</dbReference>
<keyword evidence="4" id="KW-0732">Signal</keyword>
<name>A0A9W8MB59_9AGAR</name>
<comment type="subcellular location">
    <subcellularLocation>
        <location evidence="1">Secreted</location>
    </subcellularLocation>
</comment>
<sequence>MYKLIALAIVALITVLAGFSSATQIVYDDSLCAATRSLYTVSCSTGTNGLVTRGYSTLSSLPSFPTVGGFPGVGYNSTNCGGCYEVRYLPNGRAFNFTAVNDGGPTQAVLCTDEFLRLTGFTRENVPDNVQADIRAVPASGCGFTE</sequence>
<dbReference type="Gene3D" id="2.40.40.10">
    <property type="entry name" value="RlpA-like domain"/>
    <property type="match status" value="1"/>
</dbReference>
<evidence type="ECO:0000256" key="2">
    <source>
        <dbReference type="ARBA" id="ARBA00010421"/>
    </source>
</evidence>